<dbReference type="AlphaFoldDB" id="A0A1G6N5Y8"/>
<proteinExistence type="predicted"/>
<dbReference type="OrthoDB" id="48087at2"/>
<organism evidence="1 3">
    <name type="scientific">Geotoga petraea</name>
    <dbReference type="NCBI Taxonomy" id="28234"/>
    <lineage>
        <taxon>Bacteria</taxon>
        <taxon>Thermotogati</taxon>
        <taxon>Thermotogota</taxon>
        <taxon>Thermotogae</taxon>
        <taxon>Petrotogales</taxon>
        <taxon>Petrotogaceae</taxon>
        <taxon>Geotoga</taxon>
    </lineage>
</organism>
<protein>
    <recommendedName>
        <fullName evidence="5">CYTH domain-containing protein</fullName>
    </recommendedName>
</protein>
<gene>
    <name evidence="2" type="ORF">E4650_08000</name>
    <name evidence="1" type="ORF">SAMN04488588_1492</name>
</gene>
<evidence type="ECO:0000313" key="1">
    <source>
        <dbReference type="EMBL" id="SDC62646.1"/>
    </source>
</evidence>
<dbReference type="SUPFAM" id="SSF55154">
    <property type="entry name" value="CYTH-like phosphatases"/>
    <property type="match status" value="1"/>
</dbReference>
<dbReference type="EMBL" id="SRME01000005">
    <property type="protein sequence ID" value="TGG87240.1"/>
    <property type="molecule type" value="Genomic_DNA"/>
</dbReference>
<evidence type="ECO:0000313" key="2">
    <source>
        <dbReference type="EMBL" id="TGG87240.1"/>
    </source>
</evidence>
<keyword evidence="3" id="KW-1185">Reference proteome</keyword>
<dbReference type="STRING" id="28234.SAMN04488588_1492"/>
<name>A0A1G6N5Y8_9BACT</name>
<dbReference type="InterPro" id="IPR033469">
    <property type="entry name" value="CYTH-like_dom_sf"/>
</dbReference>
<reference evidence="2 4" key="2">
    <citation type="submission" date="2019-04" db="EMBL/GenBank/DDBJ databases">
        <title>Draft genome sequence data and analysis of a Fermenting Bacterium, Geotoga petraea strain HO-Geo1, isolated from heavy-oil petroleum reservoir in Russia.</title>
        <authorList>
            <person name="Grouzdev D.S."/>
            <person name="Semenova E.M."/>
            <person name="Sokolova D.S."/>
            <person name="Tourova T.P."/>
            <person name="Poltaraus A.B."/>
            <person name="Nazina T.N."/>
        </authorList>
    </citation>
    <scope>NUCLEOTIDE SEQUENCE [LARGE SCALE GENOMIC DNA]</scope>
    <source>
        <strain evidence="2 4">HO-Geo1</strain>
    </source>
</reference>
<evidence type="ECO:0008006" key="5">
    <source>
        <dbReference type="Google" id="ProtNLM"/>
    </source>
</evidence>
<dbReference type="EMBL" id="FMYV01000005">
    <property type="protein sequence ID" value="SDC62646.1"/>
    <property type="molecule type" value="Genomic_DNA"/>
</dbReference>
<evidence type="ECO:0000313" key="3">
    <source>
        <dbReference type="Proteomes" id="UP000199322"/>
    </source>
</evidence>
<reference evidence="1 3" key="1">
    <citation type="submission" date="2016-10" db="EMBL/GenBank/DDBJ databases">
        <authorList>
            <person name="de Groot N.N."/>
        </authorList>
    </citation>
    <scope>NUCLEOTIDE SEQUENCE [LARGE SCALE GENOMIC DNA]</scope>
    <source>
        <strain evidence="1 3">WG14</strain>
    </source>
</reference>
<dbReference type="RefSeq" id="WP_091404291.1">
    <property type="nucleotide sequence ID" value="NZ_FMYV01000005.1"/>
</dbReference>
<dbReference type="Proteomes" id="UP000297288">
    <property type="component" value="Unassembled WGS sequence"/>
</dbReference>
<sequence>MFEREKKYLINDYDGYLKLKKNYIRKSLLIQWYKYNGERIRRVKSYSGVETWVKTTKKYISAEIRHEQEEVIRKPNLEELNNLEVVAKIRYFILDDPEIVIDRLLNPFRLIKYKLPFDKIKYLLEIEEKSNKIEDLNKYLKSYLKDDFKYLKQIDKENVFSNRDFAGTFEDKAEKLIIYCEDDFNG</sequence>
<accession>A0A1G6N5Y8</accession>
<evidence type="ECO:0000313" key="4">
    <source>
        <dbReference type="Proteomes" id="UP000297288"/>
    </source>
</evidence>
<dbReference type="Proteomes" id="UP000199322">
    <property type="component" value="Unassembled WGS sequence"/>
</dbReference>